<protein>
    <recommendedName>
        <fullName evidence="2">GAF domain-containing protein</fullName>
    </recommendedName>
</protein>
<dbReference type="Pfam" id="PF01590">
    <property type="entry name" value="GAF"/>
    <property type="match status" value="1"/>
</dbReference>
<dbReference type="InterPro" id="IPR029016">
    <property type="entry name" value="GAF-like_dom_sf"/>
</dbReference>
<dbReference type="SUPFAM" id="SSF55781">
    <property type="entry name" value="GAF domain-like"/>
    <property type="match status" value="1"/>
</dbReference>
<feature type="coiled-coil region" evidence="1">
    <location>
        <begin position="803"/>
        <end position="830"/>
    </location>
</feature>
<dbReference type="PANTHER" id="PTHR43642:SF1">
    <property type="entry name" value="HYBRID SIGNAL TRANSDUCTION HISTIDINE KINASE G"/>
    <property type="match status" value="1"/>
</dbReference>
<accession>A0A4P2QJB5</accession>
<dbReference type="Proteomes" id="UP000295497">
    <property type="component" value="Chromosome"/>
</dbReference>
<gene>
    <name evidence="3" type="ORF">SOCE836_018020</name>
</gene>
<dbReference type="SMART" id="SM00065">
    <property type="entry name" value="GAF"/>
    <property type="match status" value="1"/>
</dbReference>
<evidence type="ECO:0000259" key="2">
    <source>
        <dbReference type="SMART" id="SM00065"/>
    </source>
</evidence>
<feature type="domain" description="GAF" evidence="2">
    <location>
        <begin position="647"/>
        <end position="800"/>
    </location>
</feature>
<dbReference type="RefSeq" id="WP_237245161.1">
    <property type="nucleotide sequence ID" value="NZ_CP012672.1"/>
</dbReference>
<dbReference type="Gene3D" id="3.30.450.40">
    <property type="match status" value="1"/>
</dbReference>
<dbReference type="SUPFAM" id="SSF48452">
    <property type="entry name" value="TPR-like"/>
    <property type="match status" value="1"/>
</dbReference>
<keyword evidence="1" id="KW-0175">Coiled coil</keyword>
<name>A0A4P2QJB5_SORCE</name>
<proteinExistence type="predicted"/>
<dbReference type="InterPro" id="IPR053159">
    <property type="entry name" value="Hybrid_Histidine_Kinase"/>
</dbReference>
<dbReference type="EMBL" id="CP012672">
    <property type="protein sequence ID" value="AUX29711.1"/>
    <property type="molecule type" value="Genomic_DNA"/>
</dbReference>
<sequence length="848" mass="91577">MKLLCKSADERYPGAQVMKVDLEAYLKRRDARPDAASWDLDALAPPLVAPHGRAELAAMSLAAGRKAKEQGAPSEAAGFFEAGLSALPDGSFKEDPELAFSLHAEAAECAYLGGQLERAGSLLDVLAAEARSDLERARAYELRIAVCAAQGRLEEAIALGKTALAMLGVPLPEDGPARKAAAEAELAAARAALGTRRLSDLLDEPETSDARVRAALRLLMALTMPAARICPPLCTFIAARQVNLSLEHGHGGASPYGYMAYAWMAARVLRRYDEAYEVGELALEMNERAGQDELSCRLRLVLGAHISVFTKHLLSSLDLFKEAHEAGLRAGDPSYVAQTCVHTALVRLGLGDECAAVRAEVDGFLELVQRGRDELALAALTGVRRALDDLMSTTAPVGASRAPEPVVDEATTAYEEKISAPAYGAVALIHYALRQQVCFLVEDYEGAMRMGSLAEAKMQGRVDDHLATEVFFYTCLTLLSPALSRGRQLTPVSVPNYRDRLAAWAERCPDNYRHKHLLVRAESARAAGEELAAMKLYDQAIEAAKVNGFVRDEALASELCAKFHLASGRERIAHVYMTDAHEAYLRWGATAKVRQLSRKYPHLVARTTLFGQASRPPEAAPPASTQRPSLDALAIFRASRALHGELVLERLFERLLRVLREIAGARRAVLLLARDGALGVEAELAADAEGVRLDAAMPLECASDLAVAVIQHVAQTQQPVVLASAAADERFAQDPYLLEAGPRSILCLAMTHQGRLTGVLYAESDTGAGAFRAGQLEPCGLLASQAAVAVNNALRYREVQSTASDLRRCNEALAAEVARLTEELRACNRDAESPWSELRRCSDARDAR</sequence>
<reference evidence="3 4" key="1">
    <citation type="submission" date="2015-09" db="EMBL/GenBank/DDBJ databases">
        <title>Sorangium comparison.</title>
        <authorList>
            <person name="Zaburannyi N."/>
            <person name="Bunk B."/>
            <person name="Overmann J."/>
            <person name="Mueller R."/>
        </authorList>
    </citation>
    <scope>NUCLEOTIDE SEQUENCE [LARGE SCALE GENOMIC DNA]</scope>
    <source>
        <strain evidence="3 4">So ce836</strain>
    </source>
</reference>
<dbReference type="PANTHER" id="PTHR43642">
    <property type="entry name" value="HYBRID SIGNAL TRANSDUCTION HISTIDINE KINASE G"/>
    <property type="match status" value="1"/>
</dbReference>
<organism evidence="3 4">
    <name type="scientific">Sorangium cellulosum</name>
    <name type="common">Polyangium cellulosum</name>
    <dbReference type="NCBI Taxonomy" id="56"/>
    <lineage>
        <taxon>Bacteria</taxon>
        <taxon>Pseudomonadati</taxon>
        <taxon>Myxococcota</taxon>
        <taxon>Polyangia</taxon>
        <taxon>Polyangiales</taxon>
        <taxon>Polyangiaceae</taxon>
        <taxon>Sorangium</taxon>
    </lineage>
</organism>
<dbReference type="InterPro" id="IPR011990">
    <property type="entry name" value="TPR-like_helical_dom_sf"/>
</dbReference>
<evidence type="ECO:0000256" key="1">
    <source>
        <dbReference type="SAM" id="Coils"/>
    </source>
</evidence>
<dbReference type="AlphaFoldDB" id="A0A4P2QJB5"/>
<evidence type="ECO:0000313" key="4">
    <source>
        <dbReference type="Proteomes" id="UP000295497"/>
    </source>
</evidence>
<evidence type="ECO:0000313" key="3">
    <source>
        <dbReference type="EMBL" id="AUX29711.1"/>
    </source>
</evidence>
<dbReference type="InterPro" id="IPR003018">
    <property type="entry name" value="GAF"/>
</dbReference>